<reference evidence="1 2" key="1">
    <citation type="submission" date="2021-04" db="EMBL/GenBank/DDBJ databases">
        <authorList>
            <person name="Pira H."/>
            <person name="Risdian C."/>
            <person name="Wink J."/>
        </authorList>
    </citation>
    <scope>NUCLEOTIDE SEQUENCE [LARGE SCALE GENOMIC DNA]</scope>
    <source>
        <strain evidence="1 2">WH53</strain>
    </source>
</reference>
<dbReference type="EMBL" id="JAGSOY010000185">
    <property type="protein sequence ID" value="MBU2714223.1"/>
    <property type="molecule type" value="Genomic_DNA"/>
</dbReference>
<gene>
    <name evidence="1" type="ORF">KCG35_24555</name>
</gene>
<dbReference type="Pfam" id="PF10109">
    <property type="entry name" value="Phage_TAC_7"/>
    <property type="match status" value="1"/>
</dbReference>
<organism evidence="1 2">
    <name type="scientific">Zooshikella harenae</name>
    <dbReference type="NCBI Taxonomy" id="2827238"/>
    <lineage>
        <taxon>Bacteria</taxon>
        <taxon>Pseudomonadati</taxon>
        <taxon>Pseudomonadota</taxon>
        <taxon>Gammaproteobacteria</taxon>
        <taxon>Oceanospirillales</taxon>
        <taxon>Zooshikellaceae</taxon>
        <taxon>Zooshikella</taxon>
    </lineage>
</organism>
<protein>
    <submittedName>
        <fullName evidence="1">Phage tail assembly protein</fullName>
    </submittedName>
</protein>
<evidence type="ECO:0000313" key="2">
    <source>
        <dbReference type="Proteomes" id="UP000690515"/>
    </source>
</evidence>
<sequence>MSQIYTLEYPINVNGEVVSEIKLRRPTVKDMKNTEKQGGGDFEQAIALIASLSGISQQDIENIDGADFKKINNLVVDKFFRH</sequence>
<name>A0ABS5ZK04_9GAMM</name>
<proteinExistence type="predicted"/>
<comment type="caution">
    <text evidence="1">The sequence shown here is derived from an EMBL/GenBank/DDBJ whole genome shotgun (WGS) entry which is preliminary data.</text>
</comment>
<accession>A0ABS5ZK04</accession>
<keyword evidence="2" id="KW-1185">Reference proteome</keyword>
<dbReference type="Proteomes" id="UP000690515">
    <property type="component" value="Unassembled WGS sequence"/>
</dbReference>
<evidence type="ECO:0000313" key="1">
    <source>
        <dbReference type="EMBL" id="MBU2714223.1"/>
    </source>
</evidence>
<dbReference type="InterPro" id="IPR019289">
    <property type="entry name" value="Phage_tail_E/E"/>
</dbReference>
<dbReference type="RefSeq" id="WP_215822490.1">
    <property type="nucleotide sequence ID" value="NZ_JAGSOY010000185.1"/>
</dbReference>